<evidence type="ECO:0000259" key="6">
    <source>
        <dbReference type="PROSITE" id="PS50863"/>
    </source>
</evidence>
<dbReference type="AlphaFoldDB" id="A0A0E0GVS6"/>
<dbReference type="EnsemblPlants" id="ONIVA03G41090.1">
    <property type="protein sequence ID" value="ONIVA03G41090.1"/>
    <property type="gene ID" value="ONIVA03G41090"/>
</dbReference>
<keyword evidence="5" id="KW-0539">Nucleus</keyword>
<dbReference type="SUPFAM" id="SSF101936">
    <property type="entry name" value="DNA-binding pseudobarrel domain"/>
    <property type="match status" value="1"/>
</dbReference>
<dbReference type="InterPro" id="IPR015300">
    <property type="entry name" value="DNA-bd_pseudobarrel_sf"/>
</dbReference>
<protein>
    <recommendedName>
        <fullName evidence="6">TF-B3 domain-containing protein</fullName>
    </recommendedName>
</protein>
<feature type="domain" description="TF-B3" evidence="6">
    <location>
        <begin position="73"/>
        <end position="111"/>
    </location>
</feature>
<dbReference type="PROSITE" id="PS50863">
    <property type="entry name" value="B3"/>
    <property type="match status" value="1"/>
</dbReference>
<keyword evidence="8" id="KW-1185">Reference proteome</keyword>
<dbReference type="InterPro" id="IPR003340">
    <property type="entry name" value="B3_DNA-bd"/>
</dbReference>
<evidence type="ECO:0000313" key="7">
    <source>
        <dbReference type="EnsemblPlants" id="ONIVA03G41090.1"/>
    </source>
</evidence>
<evidence type="ECO:0000256" key="1">
    <source>
        <dbReference type="ARBA" id="ARBA00004123"/>
    </source>
</evidence>
<sequence length="111" mass="11779">MGDGRSLDPPPPPQSGRAPLQAIEAILPQGGAGAVNSATAVRFSCCGSRGLENGEEPPDRRATPLHRQILESLATGWNQLVDAEAVKMGDVCVFRFNDSDDELTLEVHVLS</sequence>
<name>A0A0E0GVS6_ORYNI</name>
<keyword evidence="4" id="KW-0804">Transcription</keyword>
<dbReference type="Gene3D" id="2.40.330.10">
    <property type="entry name" value="DNA-binding pseudobarrel domain"/>
    <property type="match status" value="1"/>
</dbReference>
<evidence type="ECO:0000256" key="4">
    <source>
        <dbReference type="ARBA" id="ARBA00023163"/>
    </source>
</evidence>
<evidence type="ECO:0000256" key="5">
    <source>
        <dbReference type="ARBA" id="ARBA00023242"/>
    </source>
</evidence>
<reference evidence="7" key="1">
    <citation type="submission" date="2015-04" db="UniProtKB">
        <authorList>
            <consortium name="EnsemblPlants"/>
        </authorList>
    </citation>
    <scope>IDENTIFICATION</scope>
    <source>
        <strain evidence="7">SL10</strain>
    </source>
</reference>
<dbReference type="GO" id="GO:0003677">
    <property type="term" value="F:DNA binding"/>
    <property type="evidence" value="ECO:0007669"/>
    <property type="project" value="UniProtKB-KW"/>
</dbReference>
<organism evidence="7">
    <name type="scientific">Oryza nivara</name>
    <name type="common">Indian wild rice</name>
    <name type="synonym">Oryza sativa f. spontanea</name>
    <dbReference type="NCBI Taxonomy" id="4536"/>
    <lineage>
        <taxon>Eukaryota</taxon>
        <taxon>Viridiplantae</taxon>
        <taxon>Streptophyta</taxon>
        <taxon>Embryophyta</taxon>
        <taxon>Tracheophyta</taxon>
        <taxon>Spermatophyta</taxon>
        <taxon>Magnoliopsida</taxon>
        <taxon>Liliopsida</taxon>
        <taxon>Poales</taxon>
        <taxon>Poaceae</taxon>
        <taxon>BOP clade</taxon>
        <taxon>Oryzoideae</taxon>
        <taxon>Oryzeae</taxon>
        <taxon>Oryzinae</taxon>
        <taxon>Oryza</taxon>
    </lineage>
</organism>
<dbReference type="Gramene" id="ONIVA03G41090.1">
    <property type="protein sequence ID" value="ONIVA03G41090.1"/>
    <property type="gene ID" value="ONIVA03G41090"/>
</dbReference>
<evidence type="ECO:0000256" key="2">
    <source>
        <dbReference type="ARBA" id="ARBA00023015"/>
    </source>
</evidence>
<keyword evidence="3" id="KW-0238">DNA-binding</keyword>
<reference evidence="7" key="2">
    <citation type="submission" date="2018-04" db="EMBL/GenBank/DDBJ databases">
        <title>OnivRS2 (Oryza nivara Reference Sequence Version 2).</title>
        <authorList>
            <person name="Zhang J."/>
            <person name="Kudrna D."/>
            <person name="Lee S."/>
            <person name="Talag J."/>
            <person name="Rajasekar S."/>
            <person name="Welchert J."/>
            <person name="Hsing Y.-I."/>
            <person name="Wing R.A."/>
        </authorList>
    </citation>
    <scope>NUCLEOTIDE SEQUENCE [LARGE SCALE GENOMIC DNA]</scope>
    <source>
        <strain evidence="7">SL10</strain>
    </source>
</reference>
<dbReference type="HOGENOM" id="CLU_2162494_0_0_1"/>
<dbReference type="Proteomes" id="UP000006591">
    <property type="component" value="Chromosome 3"/>
</dbReference>
<dbReference type="GO" id="GO:0005634">
    <property type="term" value="C:nucleus"/>
    <property type="evidence" value="ECO:0007669"/>
    <property type="project" value="UniProtKB-SubCell"/>
</dbReference>
<evidence type="ECO:0000256" key="3">
    <source>
        <dbReference type="ARBA" id="ARBA00023125"/>
    </source>
</evidence>
<keyword evidence="2" id="KW-0805">Transcription regulation</keyword>
<accession>A0A0E0GVS6</accession>
<evidence type="ECO:0000313" key="8">
    <source>
        <dbReference type="Proteomes" id="UP000006591"/>
    </source>
</evidence>
<comment type="subcellular location">
    <subcellularLocation>
        <location evidence="1">Nucleus</location>
    </subcellularLocation>
</comment>
<proteinExistence type="predicted"/>